<evidence type="ECO:0000313" key="8">
    <source>
        <dbReference type="Proteomes" id="UP001279734"/>
    </source>
</evidence>
<gene>
    <name evidence="7" type="ORF">Nepgr_007683</name>
</gene>
<dbReference type="Proteomes" id="UP001279734">
    <property type="component" value="Unassembled WGS sequence"/>
</dbReference>
<sequence length="333" mass="37208">MSIVGGSLIHKISFNLQRGFVLLPWLKKSDAAKCATNRSCSSSFPVRYIPNKSREVAGLEVSSGITASKDRIIGGSSSKMFGYENLNVREGSHSSTILGKKSEIETQKSMSNLSVDAKSESNEDIDYDVGVLDNEFTEVPEEVNEELEIHNGSSEDEEHESQSRGIKQGVEKLAVELLATRAFTAVELRKKLNAKHFPHNIVDGVIHDFLSRGLINDFLYAEAFSRSRWSSSSWGPRRIKQALLKKGVSHSDVEKAVKLVFEDGKGCGQDSRIGVSVSLMEQLYVQVSKQWLRSQNAPNETRKARIVRWLQYRGFDWGVVSVILKKLESQYPP</sequence>
<reference evidence="7" key="1">
    <citation type="submission" date="2023-05" db="EMBL/GenBank/DDBJ databases">
        <title>Nepenthes gracilis genome sequencing.</title>
        <authorList>
            <person name="Fukushima K."/>
        </authorList>
    </citation>
    <scope>NUCLEOTIDE SEQUENCE</scope>
    <source>
        <strain evidence="7">SING2019-196</strain>
    </source>
</reference>
<dbReference type="InterPro" id="IPR003783">
    <property type="entry name" value="Regulatory_RecX"/>
</dbReference>
<comment type="subcellular location">
    <subcellularLocation>
        <location evidence="1">Cytoplasm</location>
    </subcellularLocation>
</comment>
<dbReference type="HAMAP" id="MF_01114">
    <property type="entry name" value="RecX"/>
    <property type="match status" value="1"/>
</dbReference>
<dbReference type="Pfam" id="PF21981">
    <property type="entry name" value="RecX_HTH3"/>
    <property type="match status" value="1"/>
</dbReference>
<proteinExistence type="inferred from homology"/>
<evidence type="ECO:0000256" key="2">
    <source>
        <dbReference type="ARBA" id="ARBA00009695"/>
    </source>
</evidence>
<dbReference type="InterPro" id="IPR053924">
    <property type="entry name" value="RecX_HTH_2nd"/>
</dbReference>
<keyword evidence="8" id="KW-1185">Reference proteome</keyword>
<evidence type="ECO:0000313" key="7">
    <source>
        <dbReference type="EMBL" id="GMH05843.1"/>
    </source>
</evidence>
<evidence type="ECO:0000256" key="4">
    <source>
        <dbReference type="ARBA" id="ARBA00022490"/>
    </source>
</evidence>
<comment type="similarity">
    <text evidence="2">Belongs to the RecX family.</text>
</comment>
<name>A0AAD3S7I5_NEPGR</name>
<dbReference type="Pfam" id="PF02631">
    <property type="entry name" value="RecX_HTH2"/>
    <property type="match status" value="1"/>
</dbReference>
<dbReference type="GO" id="GO:0005737">
    <property type="term" value="C:cytoplasm"/>
    <property type="evidence" value="ECO:0007669"/>
    <property type="project" value="UniProtKB-SubCell"/>
</dbReference>
<evidence type="ECO:0000256" key="3">
    <source>
        <dbReference type="ARBA" id="ARBA00018111"/>
    </source>
</evidence>
<dbReference type="GO" id="GO:0006282">
    <property type="term" value="P:regulation of DNA repair"/>
    <property type="evidence" value="ECO:0007669"/>
    <property type="project" value="InterPro"/>
</dbReference>
<dbReference type="Gene3D" id="1.10.10.10">
    <property type="entry name" value="Winged helix-like DNA-binding domain superfamily/Winged helix DNA-binding domain"/>
    <property type="match status" value="3"/>
</dbReference>
<dbReference type="AlphaFoldDB" id="A0AAD3S7I5"/>
<dbReference type="PANTHER" id="PTHR33602:SF1">
    <property type="entry name" value="REGULATORY PROTEIN RECX FAMILY PROTEIN"/>
    <property type="match status" value="1"/>
</dbReference>
<evidence type="ECO:0000259" key="5">
    <source>
        <dbReference type="Pfam" id="PF02631"/>
    </source>
</evidence>
<comment type="caution">
    <text evidence="7">The sequence shown here is derived from an EMBL/GenBank/DDBJ whole genome shotgun (WGS) entry which is preliminary data.</text>
</comment>
<organism evidence="7 8">
    <name type="scientific">Nepenthes gracilis</name>
    <name type="common">Slender pitcher plant</name>
    <dbReference type="NCBI Taxonomy" id="150966"/>
    <lineage>
        <taxon>Eukaryota</taxon>
        <taxon>Viridiplantae</taxon>
        <taxon>Streptophyta</taxon>
        <taxon>Embryophyta</taxon>
        <taxon>Tracheophyta</taxon>
        <taxon>Spermatophyta</taxon>
        <taxon>Magnoliopsida</taxon>
        <taxon>eudicotyledons</taxon>
        <taxon>Gunneridae</taxon>
        <taxon>Pentapetalae</taxon>
        <taxon>Caryophyllales</taxon>
        <taxon>Nepenthaceae</taxon>
        <taxon>Nepenthes</taxon>
    </lineage>
</organism>
<feature type="domain" description="RecX second three-helical" evidence="5">
    <location>
        <begin position="216"/>
        <end position="256"/>
    </location>
</feature>
<dbReference type="InterPro" id="IPR053925">
    <property type="entry name" value="RecX_HTH_3rd"/>
</dbReference>
<feature type="domain" description="RecX third three-helical" evidence="6">
    <location>
        <begin position="281"/>
        <end position="321"/>
    </location>
</feature>
<evidence type="ECO:0000259" key="6">
    <source>
        <dbReference type="Pfam" id="PF21981"/>
    </source>
</evidence>
<keyword evidence="4" id="KW-0963">Cytoplasm</keyword>
<protein>
    <recommendedName>
        <fullName evidence="3">Regulatory protein RecX</fullName>
    </recommendedName>
</protein>
<dbReference type="EMBL" id="BSYO01000006">
    <property type="protein sequence ID" value="GMH05843.1"/>
    <property type="molecule type" value="Genomic_DNA"/>
</dbReference>
<accession>A0AAD3S7I5</accession>
<dbReference type="InterPro" id="IPR036388">
    <property type="entry name" value="WH-like_DNA-bd_sf"/>
</dbReference>
<evidence type="ECO:0000256" key="1">
    <source>
        <dbReference type="ARBA" id="ARBA00004496"/>
    </source>
</evidence>
<dbReference type="PANTHER" id="PTHR33602">
    <property type="entry name" value="REGULATORY PROTEIN RECX FAMILY PROTEIN"/>
    <property type="match status" value="1"/>
</dbReference>